<organism evidence="1 2">
    <name type="scientific">Alternaria gaisen</name>
    <dbReference type="NCBI Taxonomy" id="167740"/>
    <lineage>
        <taxon>Eukaryota</taxon>
        <taxon>Fungi</taxon>
        <taxon>Dikarya</taxon>
        <taxon>Ascomycota</taxon>
        <taxon>Pezizomycotina</taxon>
        <taxon>Dothideomycetes</taxon>
        <taxon>Pleosporomycetidae</taxon>
        <taxon>Pleosporales</taxon>
        <taxon>Pleosporineae</taxon>
        <taxon>Pleosporaceae</taxon>
        <taxon>Alternaria</taxon>
        <taxon>Alternaria sect. Alternaria</taxon>
    </lineage>
</organism>
<sequence length="783" mass="89117">MLRLQKGRQWRGTYDLHFNHHTKLKDLYHSKETNCGICRVLFEELVKSDAKLYDVEEDDPRTIEVRSSLFIPPSREDHLYCLKFKLRYEQLQCERNFVLKEIDSIEPPPFQTPISKRTSSDEVFQRTLRWMARCKCLKTDKPQFYPARLISLKQLKAQRILYTKTLESVETYTEVDVHLEETCEWYDGPPKEDDGRKPNNVWYVTLSHCWGIVEDESKRTKLTSENIGKLKNGMKLNKLPKTFREAMQFAARLPKVGYIWIDSLCIKQGDEADWLEQSASMDRVYNNAFLNLSATAAANSEQGLFSERAPEVLVEDEVMLNIAGLPGFLSPSQSFSSHSQEAGGAMLQTDLSDMGVTKDAKGKALRRCTVLDLSFWEKRVDEAPVNKRGWVLQERLMAPRVLHFCQGQVAWECCGFEAAEGQPEGIPNYQLTPDGIRAGSRLKGLNASTDGVWLRKMRLRGSKDPDPHLQPGIYALELWRRIVEVYSRTAVTQPGDKLIALSGMARWMSKEIEESPKAAVVKTTGSAEISGHELPKTTQYVAGLWALHLASQLLWYVEPTFRHADSTFEHLTSAPEPTMYRAPSFSWAAIDAEKGNGIKYGEVTDRDLLIMVEEISVTPRSGSDEFGMLDRGAYIDLQAKLRKAVLFKKPPDRFGWRLIDRVNIDKEEHTDVYLDCPTRDGTDNDNEGILGHNAGIFVVPAALTDRRTPRESKYLTCLIIQLDKKHEAGPVFKRVGLTKLSPYGDHKALYDREILKSYDSDIGMLPEGVPYDPATGMHRIRLI</sequence>
<protein>
    <submittedName>
        <fullName evidence="1">Uncharacterized protein</fullName>
    </submittedName>
</protein>
<name>A0ACB6FX72_9PLEO</name>
<dbReference type="EMBL" id="PDWZ02000002">
    <property type="protein sequence ID" value="KAB2109047.1"/>
    <property type="molecule type" value="Genomic_DNA"/>
</dbReference>
<gene>
    <name evidence="1" type="ORF">AG0111_0g3487</name>
</gene>
<comment type="caution">
    <text evidence="1">The sequence shown here is derived from an EMBL/GenBank/DDBJ whole genome shotgun (WGS) entry which is preliminary data.</text>
</comment>
<reference evidence="1 2" key="1">
    <citation type="journal article" date="2019" name="bioRxiv">
        <title>Genomics, evolutionary history and diagnostics of the Alternaria alternata species group including apple and Asian pear pathotypes.</title>
        <authorList>
            <person name="Armitage A.D."/>
            <person name="Cockerton H.M."/>
            <person name="Sreenivasaprasad S."/>
            <person name="Woodhall J.W."/>
            <person name="Lane C.R."/>
            <person name="Harrison R.J."/>
            <person name="Clarkson J.P."/>
        </authorList>
    </citation>
    <scope>NUCLEOTIDE SEQUENCE [LARGE SCALE GENOMIC DNA]</scope>
    <source>
        <strain evidence="1 2">FERA 650</strain>
    </source>
</reference>
<proteinExistence type="predicted"/>
<accession>A0ACB6FX72</accession>
<keyword evidence="2" id="KW-1185">Reference proteome</keyword>
<evidence type="ECO:0000313" key="2">
    <source>
        <dbReference type="Proteomes" id="UP000293547"/>
    </source>
</evidence>
<dbReference type="Proteomes" id="UP000293547">
    <property type="component" value="Unassembled WGS sequence"/>
</dbReference>
<evidence type="ECO:0000313" key="1">
    <source>
        <dbReference type="EMBL" id="KAB2109047.1"/>
    </source>
</evidence>